<comment type="caution">
    <text evidence="1">The sequence shown here is derived from an EMBL/GenBank/DDBJ whole genome shotgun (WGS) entry which is preliminary data.</text>
</comment>
<gene>
    <name evidence="1" type="ORF">GSI_03162</name>
</gene>
<proteinExistence type="predicted"/>
<protein>
    <submittedName>
        <fullName evidence="1">Uncharacterized protein</fullName>
    </submittedName>
</protein>
<dbReference type="EMBL" id="AYKW01000005">
    <property type="protein sequence ID" value="PIL34387.1"/>
    <property type="molecule type" value="Genomic_DNA"/>
</dbReference>
<name>A0A2G8SKV6_9APHY</name>
<reference evidence="1 2" key="1">
    <citation type="journal article" date="2015" name="Sci. Rep.">
        <title>Chromosome-level genome map provides insights into diverse defense mechanisms in the medicinal fungus Ganoderma sinense.</title>
        <authorList>
            <person name="Zhu Y."/>
            <person name="Xu J."/>
            <person name="Sun C."/>
            <person name="Zhou S."/>
            <person name="Xu H."/>
            <person name="Nelson D.R."/>
            <person name="Qian J."/>
            <person name="Song J."/>
            <person name="Luo H."/>
            <person name="Xiang L."/>
            <person name="Li Y."/>
            <person name="Xu Z."/>
            <person name="Ji A."/>
            <person name="Wang L."/>
            <person name="Lu S."/>
            <person name="Hayward A."/>
            <person name="Sun W."/>
            <person name="Li X."/>
            <person name="Schwartz D.C."/>
            <person name="Wang Y."/>
            <person name="Chen S."/>
        </authorList>
    </citation>
    <scope>NUCLEOTIDE SEQUENCE [LARGE SCALE GENOMIC DNA]</scope>
    <source>
        <strain evidence="1 2">ZZ0214-1</strain>
    </source>
</reference>
<dbReference type="OrthoDB" id="2746750at2759"/>
<accession>A0A2G8SKV6</accession>
<dbReference type="STRING" id="1077348.A0A2G8SKV6"/>
<dbReference type="AlphaFoldDB" id="A0A2G8SKV6"/>
<keyword evidence="2" id="KW-1185">Reference proteome</keyword>
<evidence type="ECO:0000313" key="2">
    <source>
        <dbReference type="Proteomes" id="UP000230002"/>
    </source>
</evidence>
<evidence type="ECO:0000313" key="1">
    <source>
        <dbReference type="EMBL" id="PIL34387.1"/>
    </source>
</evidence>
<organism evidence="1 2">
    <name type="scientific">Ganoderma sinense ZZ0214-1</name>
    <dbReference type="NCBI Taxonomy" id="1077348"/>
    <lineage>
        <taxon>Eukaryota</taxon>
        <taxon>Fungi</taxon>
        <taxon>Dikarya</taxon>
        <taxon>Basidiomycota</taxon>
        <taxon>Agaricomycotina</taxon>
        <taxon>Agaricomycetes</taxon>
        <taxon>Polyporales</taxon>
        <taxon>Polyporaceae</taxon>
        <taxon>Ganoderma</taxon>
    </lineage>
</organism>
<dbReference type="Proteomes" id="UP000230002">
    <property type="component" value="Unassembled WGS sequence"/>
</dbReference>
<sequence>MCEQCYKANIVEGKEALQSLPNDCREVVGDVVFMLLPSANTFDLSDPTKSIHRVIPLSHIMQDFYFKPELEAILGLFWPLPMPGDMDELKSLIRERVTYVAGRQARAVLNHSWDRVLGAAPVHAEALDAYFDVKGEFGPALDILPPEFDWNKAISAFLDYLAAAHSDPHPSLPKSHAQLAAEQLALTQREDAARASRISGRYAEIAEWYTYLLDDHLHDGEYSHDMMPNMHDGTALWAGLVLEDDARAPLDVDSVMGESNTESVIWALRDYPCDVMRSLGEKVERRDADAEERCGKAKGKGKGRKGKEVYYEGPEDVALRPTALFQCAECGDFPHGWPEINAHWREKHPDESVWIISGHGREEYKAGVWEEGVDVAEMVLAVLVEQGLGKRDRNKTRLDELIEEGCVFCACGDPTMATPDNGLNWASLVKHVFSHLKENARRILTPPQTACTGEVAVVWIDDHDLESCIKFVPKAGIDLAQASYRFEADPNSRARVSTYFAQCPEKSQPLCSLCDELTPEDKKDYTLFLPECADAVLYHMQARHGKCFQEQDVVFVEETVLKQAWPVTHLYRDLAI</sequence>